<evidence type="ECO:0000256" key="3">
    <source>
        <dbReference type="ARBA" id="ARBA00022454"/>
    </source>
</evidence>
<dbReference type="SUPFAM" id="SSF56019">
    <property type="entry name" value="The spindle assembly checkpoint protein mad2"/>
    <property type="match status" value="1"/>
</dbReference>
<evidence type="ECO:0000256" key="4">
    <source>
        <dbReference type="ARBA" id="ARBA00023242"/>
    </source>
</evidence>
<gene>
    <name evidence="7" type="ORF">Pcinc_025017</name>
</gene>
<dbReference type="GO" id="GO:0051321">
    <property type="term" value="P:meiotic cell cycle"/>
    <property type="evidence" value="ECO:0007669"/>
    <property type="project" value="UniProtKB-KW"/>
</dbReference>
<evidence type="ECO:0000256" key="5">
    <source>
        <dbReference type="ARBA" id="ARBA00023254"/>
    </source>
</evidence>
<dbReference type="PANTHER" id="PTHR48225">
    <property type="entry name" value="HORMA DOMAIN-CONTAINING PROTEIN 1"/>
    <property type="match status" value="1"/>
</dbReference>
<evidence type="ECO:0000256" key="2">
    <source>
        <dbReference type="ARBA" id="ARBA00004286"/>
    </source>
</evidence>
<dbReference type="GO" id="GO:0005694">
    <property type="term" value="C:chromosome"/>
    <property type="evidence" value="ECO:0007669"/>
    <property type="project" value="UniProtKB-SubCell"/>
</dbReference>
<dbReference type="AlphaFoldDB" id="A0AAE1KDM0"/>
<keyword evidence="5" id="KW-0469">Meiosis</keyword>
<comment type="subcellular location">
    <subcellularLocation>
        <location evidence="2">Chromosome</location>
    </subcellularLocation>
    <subcellularLocation>
        <location evidence="1">Nucleus</location>
    </subcellularLocation>
</comment>
<name>A0AAE1KDM0_PETCI</name>
<accession>A0AAE1KDM0</accession>
<keyword evidence="3" id="KW-0158">Chromosome</keyword>
<dbReference type="EMBL" id="JAWQEG010002791">
    <property type="protein sequence ID" value="KAK3869693.1"/>
    <property type="molecule type" value="Genomic_DNA"/>
</dbReference>
<evidence type="ECO:0000313" key="7">
    <source>
        <dbReference type="EMBL" id="KAK3869693.1"/>
    </source>
</evidence>
<sequence>MASVAMAQGVRSPNEEAVDTWSSLFVKGVTSTRQSAKFVKQLVVVSLSAVTYLRAFFPETAYREQIINTHHHKILTPSPLAPDASLFVHQLFGCFDAIDKKYVSAAAVVHSTGLNFVSSDGVGRRVRYPTMQLLSTLGNFLHQPVIRSSSNLLLGFKLKYYDEVTPADYDPPGFIPVTETEPIFPLHVVKIKVGKVSTGFHKVRLDVITAALDKHDNNNTPAVSSCHISNQGATHSGVHLQVPTNTTTTTTPPPPTTFPTTHPVQLLSLQVHSSVVSYRTTTPTHPVRTSSWHRVPWTVLSSHTKP</sequence>
<dbReference type="GO" id="GO:0005634">
    <property type="term" value="C:nucleus"/>
    <property type="evidence" value="ECO:0007669"/>
    <property type="project" value="UniProtKB-SubCell"/>
</dbReference>
<evidence type="ECO:0000313" key="8">
    <source>
        <dbReference type="Proteomes" id="UP001286313"/>
    </source>
</evidence>
<dbReference type="InterPro" id="IPR051294">
    <property type="entry name" value="HORMA_MeioticProgression"/>
</dbReference>
<feature type="domain" description="HORMA" evidence="6">
    <location>
        <begin position="35"/>
        <end position="106"/>
    </location>
</feature>
<organism evidence="7 8">
    <name type="scientific">Petrolisthes cinctipes</name>
    <name type="common">Flat porcelain crab</name>
    <dbReference type="NCBI Taxonomy" id="88211"/>
    <lineage>
        <taxon>Eukaryota</taxon>
        <taxon>Metazoa</taxon>
        <taxon>Ecdysozoa</taxon>
        <taxon>Arthropoda</taxon>
        <taxon>Crustacea</taxon>
        <taxon>Multicrustacea</taxon>
        <taxon>Malacostraca</taxon>
        <taxon>Eumalacostraca</taxon>
        <taxon>Eucarida</taxon>
        <taxon>Decapoda</taxon>
        <taxon>Pleocyemata</taxon>
        <taxon>Anomura</taxon>
        <taxon>Galatheoidea</taxon>
        <taxon>Porcellanidae</taxon>
        <taxon>Petrolisthes</taxon>
    </lineage>
</organism>
<dbReference type="PANTHER" id="PTHR48225:SF7">
    <property type="entry name" value="MEIOSIS-SPECIFIC PROTEIN HOP1"/>
    <property type="match status" value="1"/>
</dbReference>
<keyword evidence="8" id="KW-1185">Reference proteome</keyword>
<dbReference type="Gene3D" id="3.30.900.10">
    <property type="entry name" value="HORMA domain"/>
    <property type="match status" value="2"/>
</dbReference>
<dbReference type="Proteomes" id="UP001286313">
    <property type="component" value="Unassembled WGS sequence"/>
</dbReference>
<evidence type="ECO:0000259" key="6">
    <source>
        <dbReference type="Pfam" id="PF02301"/>
    </source>
</evidence>
<keyword evidence="4" id="KW-0539">Nucleus</keyword>
<protein>
    <recommendedName>
        <fullName evidence="6">HORMA domain-containing protein</fullName>
    </recommendedName>
</protein>
<reference evidence="7" key="1">
    <citation type="submission" date="2023-10" db="EMBL/GenBank/DDBJ databases">
        <title>Genome assemblies of two species of porcelain crab, Petrolisthes cinctipes and Petrolisthes manimaculis (Anomura: Porcellanidae).</title>
        <authorList>
            <person name="Angst P."/>
        </authorList>
    </citation>
    <scope>NUCLEOTIDE SEQUENCE</scope>
    <source>
        <strain evidence="7">PB745_01</strain>
        <tissue evidence="7">Gill</tissue>
    </source>
</reference>
<dbReference type="InterPro" id="IPR003511">
    <property type="entry name" value="HORMA_dom"/>
</dbReference>
<feature type="domain" description="HORMA" evidence="6">
    <location>
        <begin position="153"/>
        <end position="201"/>
    </location>
</feature>
<dbReference type="InterPro" id="IPR036570">
    <property type="entry name" value="HORMA_dom_sf"/>
</dbReference>
<comment type="caution">
    <text evidence="7">The sequence shown here is derived from an EMBL/GenBank/DDBJ whole genome shotgun (WGS) entry which is preliminary data.</text>
</comment>
<proteinExistence type="predicted"/>
<dbReference type="Pfam" id="PF02301">
    <property type="entry name" value="HORMA"/>
    <property type="match status" value="2"/>
</dbReference>
<evidence type="ECO:0000256" key="1">
    <source>
        <dbReference type="ARBA" id="ARBA00004123"/>
    </source>
</evidence>